<dbReference type="InterPro" id="IPR050583">
    <property type="entry name" value="Mycobacterial_A85_antigen"/>
</dbReference>
<reference evidence="1 2" key="1">
    <citation type="journal article" date="2012" name="J. Bacteriol.">
        <title>Genome Sequence of the Filamentous Bacterium Fibrisoma limi BUZ 3T.</title>
        <authorList>
            <person name="Filippini M."/>
            <person name="Qi W."/>
            <person name="Jaenicke S."/>
            <person name="Goesmann A."/>
            <person name="Smits T.H."/>
            <person name="Bagheri H.C."/>
        </authorList>
    </citation>
    <scope>NUCLEOTIDE SEQUENCE [LARGE SCALE GENOMIC DNA]</scope>
    <source>
        <strain evidence="2">BUZ 3T</strain>
    </source>
</reference>
<dbReference type="Pfam" id="PF00756">
    <property type="entry name" value="Esterase"/>
    <property type="match status" value="1"/>
</dbReference>
<sequence>MAMRCSALSHSLLPARKAVTLLLLVGALLSTLITPGYGQNTPARTGTVERIKVHGKGLEGNLAGDSPDRDVSIYLPPSYKTDKKRRYPVIYFLHGFTDSDDKWYGLTKHWISLPAVVDKALAEGKTKEFIIVTPNAYNRYFGSMYSNSVTIGNWEDYVAKELVAYIDKNYRTIPQAASRGLAGHSMGGYGTIRIGQKHPEIFSSLYLLSPCCLIPGTNGPGSPEMATRLEGIKTQGELEKADFFTKAMFASAASWSPNPSQAPFYLDLPVKDGQPQPMVTAKWTANAPLATLDQYVSNIRQLRALAFDAGSKDVSIAANIKVLDGMLTNYQIPHTYEEYDGDHINRIAERIEQKMLPFFTGSLAGEGVRIGRK</sequence>
<keyword evidence="2" id="KW-1185">Reference proteome</keyword>
<dbReference type="SUPFAM" id="SSF53474">
    <property type="entry name" value="alpha/beta-Hydrolases"/>
    <property type="match status" value="1"/>
</dbReference>
<dbReference type="PANTHER" id="PTHR48098">
    <property type="entry name" value="ENTEROCHELIN ESTERASE-RELATED"/>
    <property type="match status" value="1"/>
</dbReference>
<gene>
    <name evidence="1" type="ORF">BN8_02234</name>
</gene>
<dbReference type="Gene3D" id="3.40.50.1820">
    <property type="entry name" value="alpha/beta hydrolase"/>
    <property type="match status" value="1"/>
</dbReference>
<protein>
    <submittedName>
        <fullName evidence="1">Putative esterase</fullName>
    </submittedName>
</protein>
<accession>I2GGY7</accession>
<evidence type="ECO:0000313" key="1">
    <source>
        <dbReference type="EMBL" id="CCH53162.1"/>
    </source>
</evidence>
<comment type="caution">
    <text evidence="1">The sequence shown here is derived from an EMBL/GenBank/DDBJ whole genome shotgun (WGS) entry which is preliminary data.</text>
</comment>
<dbReference type="eggNOG" id="COG0627">
    <property type="taxonomic scope" value="Bacteria"/>
</dbReference>
<organism evidence="1 2">
    <name type="scientific">Fibrisoma limi BUZ 3</name>
    <dbReference type="NCBI Taxonomy" id="1185876"/>
    <lineage>
        <taxon>Bacteria</taxon>
        <taxon>Pseudomonadati</taxon>
        <taxon>Bacteroidota</taxon>
        <taxon>Cytophagia</taxon>
        <taxon>Cytophagales</taxon>
        <taxon>Spirosomataceae</taxon>
        <taxon>Fibrisoma</taxon>
    </lineage>
</organism>
<dbReference type="AlphaFoldDB" id="I2GGY7"/>
<proteinExistence type="predicted"/>
<evidence type="ECO:0000313" key="2">
    <source>
        <dbReference type="Proteomes" id="UP000009309"/>
    </source>
</evidence>
<dbReference type="InterPro" id="IPR000801">
    <property type="entry name" value="Esterase-like"/>
</dbReference>
<dbReference type="GO" id="GO:0016747">
    <property type="term" value="F:acyltransferase activity, transferring groups other than amino-acyl groups"/>
    <property type="evidence" value="ECO:0007669"/>
    <property type="project" value="TreeGrafter"/>
</dbReference>
<dbReference type="PANTHER" id="PTHR48098:SF1">
    <property type="entry name" value="DIACYLGLYCEROL ACYLTRANSFERASE_MYCOLYLTRANSFERASE AG85A"/>
    <property type="match status" value="1"/>
</dbReference>
<dbReference type="EMBL" id="CAIT01000006">
    <property type="protein sequence ID" value="CCH53162.1"/>
    <property type="molecule type" value="Genomic_DNA"/>
</dbReference>
<dbReference type="Proteomes" id="UP000009309">
    <property type="component" value="Unassembled WGS sequence"/>
</dbReference>
<dbReference type="RefSeq" id="WP_009281746.1">
    <property type="nucleotide sequence ID" value="NZ_CAIT01000006.1"/>
</dbReference>
<dbReference type="InterPro" id="IPR029058">
    <property type="entry name" value="AB_hydrolase_fold"/>
</dbReference>
<name>I2GGY7_9BACT</name>
<dbReference type="STRING" id="1185876.BN8_02234"/>